<accession>A0ABQ2A6K8</accession>
<evidence type="ECO:0000256" key="5">
    <source>
        <dbReference type="SAM" id="MobiDB-lite"/>
    </source>
</evidence>
<feature type="compositionally biased region" description="Low complexity" evidence="5">
    <location>
        <begin position="531"/>
        <end position="546"/>
    </location>
</feature>
<keyword evidence="2" id="KW-0645">Protease</keyword>
<dbReference type="SUPFAM" id="SSF50156">
    <property type="entry name" value="PDZ domain-like"/>
    <property type="match status" value="1"/>
</dbReference>
<dbReference type="Pfam" id="PF13365">
    <property type="entry name" value="Trypsin_2"/>
    <property type="match status" value="1"/>
</dbReference>
<dbReference type="EMBL" id="BMDD01000005">
    <property type="protein sequence ID" value="GGH85182.1"/>
    <property type="molecule type" value="Genomic_DNA"/>
</dbReference>
<dbReference type="Gene3D" id="2.30.42.10">
    <property type="match status" value="1"/>
</dbReference>
<feature type="compositionally biased region" description="Low complexity" evidence="5">
    <location>
        <begin position="90"/>
        <end position="103"/>
    </location>
</feature>
<comment type="similarity">
    <text evidence="1">Belongs to the peptidase S1C family.</text>
</comment>
<dbReference type="InterPro" id="IPR009003">
    <property type="entry name" value="Peptidase_S1_PA"/>
</dbReference>
<evidence type="ECO:0000256" key="3">
    <source>
        <dbReference type="ARBA" id="ARBA00022801"/>
    </source>
</evidence>
<name>A0ABQ2A6K8_9BACL</name>
<dbReference type="PANTHER" id="PTHR43343">
    <property type="entry name" value="PEPTIDASE S12"/>
    <property type="match status" value="1"/>
</dbReference>
<dbReference type="InterPro" id="IPR036034">
    <property type="entry name" value="PDZ_sf"/>
</dbReference>
<proteinExistence type="inferred from homology"/>
<dbReference type="RefSeq" id="WP_172241865.1">
    <property type="nucleotide sequence ID" value="NZ_BMDD01000005.1"/>
</dbReference>
<gene>
    <name evidence="7" type="ORF">GCM10007362_42010</name>
</gene>
<comment type="caution">
    <text evidence="7">The sequence shown here is derived from an EMBL/GenBank/DDBJ whole genome shotgun (WGS) entry which is preliminary data.</text>
</comment>
<dbReference type="SUPFAM" id="SSF50494">
    <property type="entry name" value="Trypsin-like serine proteases"/>
    <property type="match status" value="1"/>
</dbReference>
<dbReference type="SMART" id="SM00228">
    <property type="entry name" value="PDZ"/>
    <property type="match status" value="1"/>
</dbReference>
<keyword evidence="4" id="KW-0720">Serine protease</keyword>
<organism evidence="7 8">
    <name type="scientific">Saccharibacillus endophyticus</name>
    <dbReference type="NCBI Taxonomy" id="2060666"/>
    <lineage>
        <taxon>Bacteria</taxon>
        <taxon>Bacillati</taxon>
        <taxon>Bacillota</taxon>
        <taxon>Bacilli</taxon>
        <taxon>Bacillales</taxon>
        <taxon>Paenibacillaceae</taxon>
        <taxon>Saccharibacillus</taxon>
    </lineage>
</organism>
<dbReference type="PANTHER" id="PTHR43343:SF3">
    <property type="entry name" value="PROTEASE DO-LIKE 8, CHLOROPLASTIC"/>
    <property type="match status" value="1"/>
</dbReference>
<feature type="compositionally biased region" description="Low complexity" evidence="5">
    <location>
        <begin position="13"/>
        <end position="22"/>
    </location>
</feature>
<protein>
    <recommendedName>
        <fullName evidence="6">PDZ domain-containing protein</fullName>
    </recommendedName>
</protein>
<evidence type="ECO:0000259" key="6">
    <source>
        <dbReference type="PROSITE" id="PS50106"/>
    </source>
</evidence>
<evidence type="ECO:0000313" key="8">
    <source>
        <dbReference type="Proteomes" id="UP000605427"/>
    </source>
</evidence>
<evidence type="ECO:0000256" key="4">
    <source>
        <dbReference type="ARBA" id="ARBA00022825"/>
    </source>
</evidence>
<dbReference type="InterPro" id="IPR001940">
    <property type="entry name" value="Peptidase_S1C"/>
</dbReference>
<dbReference type="PROSITE" id="PS50106">
    <property type="entry name" value="PDZ"/>
    <property type="match status" value="1"/>
</dbReference>
<keyword evidence="8" id="KW-1185">Reference proteome</keyword>
<feature type="region of interest" description="Disordered" evidence="5">
    <location>
        <begin position="1"/>
        <end position="103"/>
    </location>
</feature>
<evidence type="ECO:0000256" key="1">
    <source>
        <dbReference type="ARBA" id="ARBA00010541"/>
    </source>
</evidence>
<dbReference type="InterPro" id="IPR001478">
    <property type="entry name" value="PDZ"/>
</dbReference>
<dbReference type="PRINTS" id="PR00834">
    <property type="entry name" value="PROTEASES2C"/>
</dbReference>
<sequence>MDEKKYGNSFEDNNAAGSSGANNDERGNQSNAGSSEQSGSNPDGSSYYYSYGPFQSVGSSDPESAKKVQDVEVTPPSPVRNYDSYGAPTGSNGSSPNGNWNYNQKPKSSFKNMVTSFAAGALGAIVITGSVFTAGHAGWFGGDEAAATQAATATTAAATNSSGVSTAAYTIASSKDISDVVNQASPSVVKIETLSKGGSSSTQGNYNDPFFRYFYGDSQGNSNNGNGSNGSSDSSTSGQLTPLGLGTGFIFDKAGYILTNNHVVEGGDVIQVTLDGTTKPYEAKLLGHSADLDLAVLKIESTDGSDFPAISLGDSDATAIGNWVVAIGNPEGFEHTVTAGVLSAKEREISIADETTGATTEYKHLLQTDASINPGNSGGPLLNLNGEVIGMNTAVSTEAQGIGFAISSNTIKGVVEQLKNNEEIPKEAVPFIGASLTTMSESIAQQMGVDTTEGSLVSEVLYGSPAYKADLRSYDIITGVNGTPYATSQDLITAIQALKVGDSATLNVIRNNQKLDVKVTIGDRNEYEKSNAAQQNNNSQNNNSQNENGFANPFGGQ</sequence>
<evidence type="ECO:0000313" key="7">
    <source>
        <dbReference type="EMBL" id="GGH85182.1"/>
    </source>
</evidence>
<dbReference type="CDD" id="cd06779">
    <property type="entry name" value="cpPDZ_Deg_HtrA-like"/>
    <property type="match status" value="1"/>
</dbReference>
<feature type="compositionally biased region" description="Polar residues" evidence="5">
    <location>
        <begin position="28"/>
        <end position="44"/>
    </location>
</feature>
<feature type="region of interest" description="Disordered" evidence="5">
    <location>
        <begin position="531"/>
        <end position="557"/>
    </location>
</feature>
<dbReference type="Gene3D" id="2.40.10.10">
    <property type="entry name" value="Trypsin-like serine proteases"/>
    <property type="match status" value="2"/>
</dbReference>
<evidence type="ECO:0000256" key="2">
    <source>
        <dbReference type="ARBA" id="ARBA00022670"/>
    </source>
</evidence>
<dbReference type="InterPro" id="IPR043504">
    <property type="entry name" value="Peptidase_S1_PA_chymotrypsin"/>
</dbReference>
<feature type="domain" description="PDZ" evidence="6">
    <location>
        <begin position="436"/>
        <end position="499"/>
    </location>
</feature>
<dbReference type="Pfam" id="PF13180">
    <property type="entry name" value="PDZ_2"/>
    <property type="match status" value="1"/>
</dbReference>
<dbReference type="InterPro" id="IPR051201">
    <property type="entry name" value="Chloro_Bact_Ser_Proteases"/>
</dbReference>
<keyword evidence="3" id="KW-0378">Hydrolase</keyword>
<reference evidence="8" key="1">
    <citation type="journal article" date="2019" name="Int. J. Syst. Evol. Microbiol.">
        <title>The Global Catalogue of Microorganisms (GCM) 10K type strain sequencing project: providing services to taxonomists for standard genome sequencing and annotation.</title>
        <authorList>
            <consortium name="The Broad Institute Genomics Platform"/>
            <consortium name="The Broad Institute Genome Sequencing Center for Infectious Disease"/>
            <person name="Wu L."/>
            <person name="Ma J."/>
        </authorList>
    </citation>
    <scope>NUCLEOTIDE SEQUENCE [LARGE SCALE GENOMIC DNA]</scope>
    <source>
        <strain evidence="8">CCM 8702</strain>
    </source>
</reference>
<dbReference type="Proteomes" id="UP000605427">
    <property type="component" value="Unassembled WGS sequence"/>
</dbReference>